<dbReference type="GO" id="GO:0050291">
    <property type="term" value="F:sphingosine N-acyltransferase activity"/>
    <property type="evidence" value="ECO:0007669"/>
    <property type="project" value="UniProtKB-EC"/>
</dbReference>
<keyword evidence="3 6" id="KW-0812">Transmembrane</keyword>
<dbReference type="InterPro" id="IPR006634">
    <property type="entry name" value="TLC-dom"/>
</dbReference>
<feature type="transmembrane region" description="Helical" evidence="8">
    <location>
        <begin position="307"/>
        <end position="331"/>
    </location>
</feature>
<keyword evidence="10" id="KW-0012">Acyltransferase</keyword>
<dbReference type="PIRSF" id="PIRSF005225">
    <property type="entry name" value="LAG1_LAC1"/>
    <property type="match status" value="1"/>
</dbReference>
<dbReference type="PANTHER" id="PTHR12560">
    <property type="entry name" value="LONGEVITY ASSURANCE FACTOR 1 LAG1"/>
    <property type="match status" value="1"/>
</dbReference>
<feature type="transmembrane region" description="Helical" evidence="8">
    <location>
        <begin position="87"/>
        <end position="109"/>
    </location>
</feature>
<evidence type="ECO:0000256" key="1">
    <source>
        <dbReference type="ARBA" id="ARBA00004141"/>
    </source>
</evidence>
<feature type="compositionally biased region" description="Acidic residues" evidence="7">
    <location>
        <begin position="351"/>
        <end position="362"/>
    </location>
</feature>
<evidence type="ECO:0000313" key="10">
    <source>
        <dbReference type="EMBL" id="KAJ2848792.1"/>
    </source>
</evidence>
<dbReference type="OrthoDB" id="537032at2759"/>
<organism evidence="10 11">
    <name type="scientific">Coemansia brasiliensis</name>
    <dbReference type="NCBI Taxonomy" id="2650707"/>
    <lineage>
        <taxon>Eukaryota</taxon>
        <taxon>Fungi</taxon>
        <taxon>Fungi incertae sedis</taxon>
        <taxon>Zoopagomycota</taxon>
        <taxon>Kickxellomycotina</taxon>
        <taxon>Kickxellomycetes</taxon>
        <taxon>Kickxellales</taxon>
        <taxon>Kickxellaceae</taxon>
        <taxon>Coemansia</taxon>
    </lineage>
</organism>
<feature type="transmembrane region" description="Helical" evidence="8">
    <location>
        <begin position="202"/>
        <end position="221"/>
    </location>
</feature>
<feature type="transmembrane region" description="Helical" evidence="8">
    <location>
        <begin position="130"/>
        <end position="148"/>
    </location>
</feature>
<feature type="domain" description="TLC" evidence="9">
    <location>
        <begin position="125"/>
        <end position="339"/>
    </location>
</feature>
<dbReference type="PROSITE" id="PS50922">
    <property type="entry name" value="TLC"/>
    <property type="match status" value="1"/>
</dbReference>
<sequence length="375" mass="43953">MTMTEKAANSPYFQAKAAKTAAAHHDSPISQLSQWIVDKQAEWSLILLALIHAHDSIIARKTSPFVHLQHKIPGDAEGRYYRGPQDIYFTLYWVLAFTLIRVTVMNKILKPLTSWYKVRSSRKVTRFCEQGWLVIYYILSNSAGLYVMSTQPHWLNTRHFWIGYPEGHRQMTALMKMYYLVQMGFWFQQIFVLMIEEKRKDFVVMFTHHIVTCSLMVMSMYMNYTRIGNAILCCMDFSDIFLSGTKCLRYLKLEKASVACFVAFFVSWIYTRHYLYMKIMLSIIFESQRYLDYDNWNPEQGVFYNKAVIFTFAALLAILQGLIIYWFTLVLKIVYRIVFHSNLEDSRSDSESSDDDDNGNDDNADKKTLKAKKTS</sequence>
<evidence type="ECO:0000256" key="8">
    <source>
        <dbReference type="SAM" id="Phobius"/>
    </source>
</evidence>
<evidence type="ECO:0000256" key="6">
    <source>
        <dbReference type="PROSITE-ProRule" id="PRU00205"/>
    </source>
</evidence>
<proteinExistence type="inferred from homology"/>
<keyword evidence="10" id="KW-0808">Transferase</keyword>
<keyword evidence="5 6" id="KW-0472">Membrane</keyword>
<comment type="similarity">
    <text evidence="2">Belongs to the sphingosine N-acyltransferase family.</text>
</comment>
<feature type="transmembrane region" description="Helical" evidence="8">
    <location>
        <begin position="256"/>
        <end position="275"/>
    </location>
</feature>
<evidence type="ECO:0000256" key="7">
    <source>
        <dbReference type="SAM" id="MobiDB-lite"/>
    </source>
</evidence>
<evidence type="ECO:0000313" key="11">
    <source>
        <dbReference type="Proteomes" id="UP001139887"/>
    </source>
</evidence>
<keyword evidence="4 8" id="KW-1133">Transmembrane helix</keyword>
<evidence type="ECO:0000256" key="4">
    <source>
        <dbReference type="ARBA" id="ARBA00022989"/>
    </source>
</evidence>
<dbReference type="AlphaFoldDB" id="A0A9W8IDH7"/>
<reference evidence="10" key="1">
    <citation type="submission" date="2022-07" db="EMBL/GenBank/DDBJ databases">
        <title>Phylogenomic reconstructions and comparative analyses of Kickxellomycotina fungi.</title>
        <authorList>
            <person name="Reynolds N.K."/>
            <person name="Stajich J.E."/>
            <person name="Barry K."/>
            <person name="Grigoriev I.V."/>
            <person name="Crous P."/>
            <person name="Smith M.E."/>
        </authorList>
    </citation>
    <scope>NUCLEOTIDE SEQUENCE</scope>
    <source>
        <strain evidence="10">NRRL 1566</strain>
    </source>
</reference>
<evidence type="ECO:0000256" key="5">
    <source>
        <dbReference type="ARBA" id="ARBA00023136"/>
    </source>
</evidence>
<evidence type="ECO:0000259" key="9">
    <source>
        <dbReference type="PROSITE" id="PS50922"/>
    </source>
</evidence>
<comment type="subcellular location">
    <subcellularLocation>
        <location evidence="1">Membrane</location>
        <topology evidence="1">Multi-pass membrane protein</topology>
    </subcellularLocation>
</comment>
<feature type="transmembrane region" description="Helical" evidence="8">
    <location>
        <begin position="177"/>
        <end position="195"/>
    </location>
</feature>
<dbReference type="SMART" id="SM00724">
    <property type="entry name" value="TLC"/>
    <property type="match status" value="1"/>
</dbReference>
<dbReference type="PANTHER" id="PTHR12560:SF0">
    <property type="entry name" value="LD18904P"/>
    <property type="match status" value="1"/>
</dbReference>
<dbReference type="GO" id="GO:0046513">
    <property type="term" value="P:ceramide biosynthetic process"/>
    <property type="evidence" value="ECO:0007669"/>
    <property type="project" value="InterPro"/>
</dbReference>
<dbReference type="Proteomes" id="UP001139887">
    <property type="component" value="Unassembled WGS sequence"/>
</dbReference>
<evidence type="ECO:0000256" key="3">
    <source>
        <dbReference type="ARBA" id="ARBA00022692"/>
    </source>
</evidence>
<dbReference type="EC" id="2.3.1.24" evidence="10"/>
<dbReference type="Pfam" id="PF03798">
    <property type="entry name" value="TRAM_LAG1_CLN8"/>
    <property type="match status" value="1"/>
</dbReference>
<gene>
    <name evidence="10" type="primary">lag1</name>
    <name evidence="10" type="ORF">IWW36_003082</name>
</gene>
<dbReference type="EMBL" id="JANBUW010000133">
    <property type="protein sequence ID" value="KAJ2848792.1"/>
    <property type="molecule type" value="Genomic_DNA"/>
</dbReference>
<dbReference type="InterPro" id="IPR016439">
    <property type="entry name" value="Lag1/Lac1-like"/>
</dbReference>
<feature type="region of interest" description="Disordered" evidence="7">
    <location>
        <begin position="345"/>
        <end position="375"/>
    </location>
</feature>
<protein>
    <submittedName>
        <fullName evidence="10">Sphingosine N-acyltransferase lag1</fullName>
        <ecNumber evidence="10">2.3.1.24</ecNumber>
    </submittedName>
</protein>
<dbReference type="GO" id="GO:0016020">
    <property type="term" value="C:membrane"/>
    <property type="evidence" value="ECO:0007669"/>
    <property type="project" value="UniProtKB-SubCell"/>
</dbReference>
<comment type="caution">
    <text evidence="10">The sequence shown here is derived from an EMBL/GenBank/DDBJ whole genome shotgun (WGS) entry which is preliminary data.</text>
</comment>
<evidence type="ECO:0000256" key="2">
    <source>
        <dbReference type="ARBA" id="ARBA00009808"/>
    </source>
</evidence>
<keyword evidence="11" id="KW-1185">Reference proteome</keyword>
<accession>A0A9W8IDH7</accession>
<name>A0A9W8IDH7_9FUNG</name>